<keyword evidence="3" id="KW-1185">Reference proteome</keyword>
<dbReference type="AlphaFoldDB" id="A0A1G4G8I5"/>
<dbReference type="KEGG" id="pmuc:ING2E5A_2047"/>
<organism evidence="2 3">
    <name type="scientific">Petrimonas mucosa</name>
    <dbReference type="NCBI Taxonomy" id="1642646"/>
    <lineage>
        <taxon>Bacteria</taxon>
        <taxon>Pseudomonadati</taxon>
        <taxon>Bacteroidota</taxon>
        <taxon>Bacteroidia</taxon>
        <taxon>Bacteroidales</taxon>
        <taxon>Dysgonomonadaceae</taxon>
        <taxon>Petrimonas</taxon>
    </lineage>
</organism>
<dbReference type="RefSeq" id="WP_071137262.1">
    <property type="nucleotide sequence ID" value="NZ_DUQN01000055.1"/>
</dbReference>
<dbReference type="EMBL" id="LT608328">
    <property type="protein sequence ID" value="SCM58863.1"/>
    <property type="molecule type" value="Genomic_DNA"/>
</dbReference>
<evidence type="ECO:0000313" key="3">
    <source>
        <dbReference type="Proteomes" id="UP000178485"/>
    </source>
</evidence>
<accession>A0A1G4G8I5</accession>
<dbReference type="Proteomes" id="UP000178485">
    <property type="component" value="Chromosome i"/>
</dbReference>
<dbReference type="Pfam" id="PF13302">
    <property type="entry name" value="Acetyltransf_3"/>
    <property type="match status" value="1"/>
</dbReference>
<dbReference type="PROSITE" id="PS51186">
    <property type="entry name" value="GNAT"/>
    <property type="match status" value="1"/>
</dbReference>
<dbReference type="InterPro" id="IPR016181">
    <property type="entry name" value="Acyl_CoA_acyltransferase"/>
</dbReference>
<dbReference type="Gene3D" id="3.40.630.30">
    <property type="match status" value="1"/>
</dbReference>
<name>A0A1G4G8I5_9BACT</name>
<dbReference type="STRING" id="1642646.ING2E5A_2047"/>
<dbReference type="SUPFAM" id="SSF55729">
    <property type="entry name" value="Acyl-CoA N-acyltransferases (Nat)"/>
    <property type="match status" value="1"/>
</dbReference>
<evidence type="ECO:0000313" key="2">
    <source>
        <dbReference type="EMBL" id="SCM58863.1"/>
    </source>
</evidence>
<proteinExistence type="predicted"/>
<gene>
    <name evidence="2" type="ORF">ING2E5A_2047</name>
</gene>
<dbReference type="InterPro" id="IPR000182">
    <property type="entry name" value="GNAT_dom"/>
</dbReference>
<sequence>MEYRKLVEVEFREFDREALQKSWEWLNDPQLKSLTMTPDFDQESQERWFESLKTRTDYYLRAGWYQGVPVSVYGLKHITDKDGEVFGYIGEKELWGKTVAIQMMLDVIDYARSRNLESIYCITLKENKRTYRLCSRFGFVTEKEVGEDAIMMRLRF</sequence>
<dbReference type="GO" id="GO:0016747">
    <property type="term" value="F:acyltransferase activity, transferring groups other than amino-acyl groups"/>
    <property type="evidence" value="ECO:0007669"/>
    <property type="project" value="InterPro"/>
</dbReference>
<protein>
    <recommendedName>
        <fullName evidence="1">N-acetyltransferase domain-containing protein</fullName>
    </recommendedName>
</protein>
<reference evidence="2 3" key="1">
    <citation type="submission" date="2016-08" db="EMBL/GenBank/DDBJ databases">
        <authorList>
            <person name="Seilhamer J.J."/>
        </authorList>
    </citation>
    <scope>NUCLEOTIDE SEQUENCE [LARGE SCALE GENOMIC DNA]</scope>
    <source>
        <strain evidence="2">ING2-E5A</strain>
    </source>
</reference>
<feature type="domain" description="N-acetyltransferase" evidence="1">
    <location>
        <begin position="9"/>
        <end position="156"/>
    </location>
</feature>
<evidence type="ECO:0000259" key="1">
    <source>
        <dbReference type="PROSITE" id="PS51186"/>
    </source>
</evidence>